<dbReference type="RefSeq" id="WP_135248535.1">
    <property type="nucleotide sequence ID" value="NZ_SMLK01000001.1"/>
</dbReference>
<dbReference type="Proteomes" id="UP000297839">
    <property type="component" value="Unassembled WGS sequence"/>
</dbReference>
<feature type="transmembrane region" description="Helical" evidence="1">
    <location>
        <begin position="12"/>
        <end position="37"/>
    </location>
</feature>
<reference evidence="2 3" key="1">
    <citation type="submission" date="2019-03" db="EMBL/GenBank/DDBJ databases">
        <title>Ramlibacter sp. 18x22-1, whole genome shotgun sequence.</title>
        <authorList>
            <person name="Zhang X."/>
            <person name="Feng G."/>
            <person name="Zhu H."/>
        </authorList>
    </citation>
    <scope>NUCLEOTIDE SEQUENCE [LARGE SCALE GENOMIC DNA]</scope>
    <source>
        <strain evidence="2 3">18x22-1</strain>
    </source>
</reference>
<name>A0A4Z0CE10_9BURK</name>
<evidence type="ECO:0000313" key="3">
    <source>
        <dbReference type="Proteomes" id="UP000297839"/>
    </source>
</evidence>
<keyword evidence="1" id="KW-1133">Transmembrane helix</keyword>
<protein>
    <submittedName>
        <fullName evidence="2">Uncharacterized protein</fullName>
    </submittedName>
</protein>
<evidence type="ECO:0000313" key="2">
    <source>
        <dbReference type="EMBL" id="TFZ08595.1"/>
    </source>
</evidence>
<keyword evidence="1" id="KW-0472">Membrane</keyword>
<dbReference type="AlphaFoldDB" id="A0A4Z0CE10"/>
<proteinExistence type="predicted"/>
<comment type="caution">
    <text evidence="2">The sequence shown here is derived from an EMBL/GenBank/DDBJ whole genome shotgun (WGS) entry which is preliminary data.</text>
</comment>
<keyword evidence="3" id="KW-1185">Reference proteome</keyword>
<accession>A0A4Z0CE10</accession>
<dbReference type="EMBL" id="SMLK01000001">
    <property type="protein sequence ID" value="TFZ08595.1"/>
    <property type="molecule type" value="Genomic_DNA"/>
</dbReference>
<organism evidence="2 3">
    <name type="scientific">Ramlibacter humi</name>
    <dbReference type="NCBI Taxonomy" id="2530451"/>
    <lineage>
        <taxon>Bacteria</taxon>
        <taxon>Pseudomonadati</taxon>
        <taxon>Pseudomonadota</taxon>
        <taxon>Betaproteobacteria</taxon>
        <taxon>Burkholderiales</taxon>
        <taxon>Comamonadaceae</taxon>
        <taxon>Ramlibacter</taxon>
    </lineage>
</organism>
<keyword evidence="1" id="KW-0812">Transmembrane</keyword>
<evidence type="ECO:0000256" key="1">
    <source>
        <dbReference type="SAM" id="Phobius"/>
    </source>
</evidence>
<sequence>MSALFVFLLRVFAFVAGLVMAASLAVAAALGLVAWLLHAGWARLTGRPARVDLRFFRGGFVPRRHPAPVYVPSGLPRRGHRPDVSDVDPK</sequence>
<gene>
    <name evidence="2" type="ORF">EZ216_05420</name>
</gene>